<protein>
    <submittedName>
        <fullName evidence="2">Uncharacterized protein</fullName>
    </submittedName>
</protein>
<proteinExistence type="predicted"/>
<dbReference type="RefSeq" id="WP_089048370.1">
    <property type="nucleotide sequence ID" value="NZ_FXTV01000002.1"/>
</dbReference>
<comment type="caution">
    <text evidence="2">The sequence shown here is derived from an EMBL/GenBank/DDBJ whole genome shotgun (WGS) entry which is preliminary data.</text>
</comment>
<reference evidence="2 3" key="1">
    <citation type="submission" date="2016-11" db="EMBL/GenBank/DDBJ databases">
        <title>Whole genomes of Flavobacteriaceae.</title>
        <authorList>
            <person name="Stine C."/>
            <person name="Li C."/>
            <person name="Tadesse D."/>
        </authorList>
    </citation>
    <scope>NUCLEOTIDE SEQUENCE [LARGE SCALE GENOMIC DNA]</scope>
    <source>
        <strain evidence="2 3">DSM 18292</strain>
    </source>
</reference>
<evidence type="ECO:0000313" key="2">
    <source>
        <dbReference type="EMBL" id="OXA94711.1"/>
    </source>
</evidence>
<evidence type="ECO:0000256" key="1">
    <source>
        <dbReference type="SAM" id="SignalP"/>
    </source>
</evidence>
<gene>
    <name evidence="2" type="ORF">B0A66_02995</name>
</gene>
<keyword evidence="3" id="KW-1185">Reference proteome</keyword>
<name>A0A226HM44_9FLAO</name>
<organism evidence="2 3">
    <name type="scientific">Flavobacterium hercynium</name>
    <dbReference type="NCBI Taxonomy" id="387094"/>
    <lineage>
        <taxon>Bacteria</taxon>
        <taxon>Pseudomonadati</taxon>
        <taxon>Bacteroidota</taxon>
        <taxon>Flavobacteriia</taxon>
        <taxon>Flavobacteriales</taxon>
        <taxon>Flavobacteriaceae</taxon>
        <taxon>Flavobacterium</taxon>
    </lineage>
</organism>
<keyword evidence="1" id="KW-0732">Signal</keyword>
<dbReference type="Proteomes" id="UP000198345">
    <property type="component" value="Unassembled WGS sequence"/>
</dbReference>
<dbReference type="OrthoDB" id="7433394at2"/>
<accession>A0A226HM44</accession>
<sequence length="253" mass="29555">MKKNLMFLGLLLFCSNLVTSQELKAYERKAKAFIENVRNGRKDNIAATITYPFEREYPIPSIKNKAEFVKRYDEVFDEILKAEITKSVPQRDWKDMGWRGIELNKGNVWIDKTGALISVNYQSKFETRLKNKLIEAERFHLHASLTKYKAPLYLLETLKYRIRIDDMGNGNYRYASWPIKQKMSEAPEVVILDGVWIHDNNSMNHHFEFRKKGGFVYDCSIIEWGEAGSPPAKVMIYQNNKEVFSENAKIVVK</sequence>
<dbReference type="AlphaFoldDB" id="A0A226HM44"/>
<evidence type="ECO:0000313" key="3">
    <source>
        <dbReference type="Proteomes" id="UP000198345"/>
    </source>
</evidence>
<feature type="signal peptide" evidence="1">
    <location>
        <begin position="1"/>
        <end position="20"/>
    </location>
</feature>
<feature type="chain" id="PRO_5012601430" evidence="1">
    <location>
        <begin position="21"/>
        <end position="253"/>
    </location>
</feature>
<dbReference type="EMBL" id="MUGW01000008">
    <property type="protein sequence ID" value="OXA94711.1"/>
    <property type="molecule type" value="Genomic_DNA"/>
</dbReference>